<dbReference type="AlphaFoldDB" id="A0A9P1K077"/>
<dbReference type="Proteomes" id="UP000007319">
    <property type="component" value="Plasmid AZOBR_p3"/>
</dbReference>
<protein>
    <submittedName>
        <fullName evidence="1">Uncharacterized protein</fullName>
    </submittedName>
</protein>
<evidence type="ECO:0000313" key="1">
    <source>
        <dbReference type="EMBL" id="CCD03074.1"/>
    </source>
</evidence>
<accession>A0A9P1K077</accession>
<dbReference type="EMBL" id="HE577330">
    <property type="protein sequence ID" value="CCD03074.1"/>
    <property type="molecule type" value="Genomic_DNA"/>
</dbReference>
<proteinExistence type="predicted"/>
<sequence length="56" mass="6517">MTNWPKLRVTAVVLRGGSETGERLSDGEVRHLRLAPHSVCPMWYYTLSQRTDWDDE</sequence>
<keyword evidence="2" id="KW-1185">Reference proteome</keyword>
<dbReference type="KEGG" id="abs:AZOBR_p350090"/>
<keyword evidence="1" id="KW-0614">Plasmid</keyword>
<organism evidence="1 2">
    <name type="scientific">Azospirillum baldaniorum</name>
    <dbReference type="NCBI Taxonomy" id="1064539"/>
    <lineage>
        <taxon>Bacteria</taxon>
        <taxon>Pseudomonadati</taxon>
        <taxon>Pseudomonadota</taxon>
        <taxon>Alphaproteobacteria</taxon>
        <taxon>Rhodospirillales</taxon>
        <taxon>Azospirillaceae</taxon>
        <taxon>Azospirillum</taxon>
    </lineage>
</organism>
<geneLocation type="plasmid" evidence="1 2">
    <name>AZOBR_p3</name>
</geneLocation>
<evidence type="ECO:0000313" key="2">
    <source>
        <dbReference type="Proteomes" id="UP000007319"/>
    </source>
</evidence>
<gene>
    <name evidence="1" type="ORF">AZOBR_p350090</name>
</gene>
<reference evidence="1 2" key="1">
    <citation type="journal article" date="2011" name="PLoS Genet.">
        <title>Azospirillum genomes reveal transition of bacteria from aquatic to terrestrial environments.</title>
        <authorList>
            <person name="Wisniewski-Dye F."/>
            <person name="Borziak K."/>
            <person name="Khalsa-Moyers G."/>
            <person name="Alexandre G."/>
            <person name="Sukharnikov L.O."/>
            <person name="Wuichet K."/>
            <person name="Hurst G.B."/>
            <person name="McDonald W.H."/>
            <person name="Robertson J.S."/>
            <person name="Barbe V."/>
            <person name="Calteau A."/>
            <person name="Rouy Z."/>
            <person name="Mangenot S."/>
            <person name="Prigent-Combaret C."/>
            <person name="Normand P."/>
            <person name="Boyer M."/>
            <person name="Siguier P."/>
            <person name="Dessaux Y."/>
            <person name="Elmerich C."/>
            <person name="Condemine G."/>
            <person name="Krishnen G."/>
            <person name="Kennedy I."/>
            <person name="Paterson A.H."/>
            <person name="Gonzalez V."/>
            <person name="Mavingui P."/>
            <person name="Zhulin I.B."/>
        </authorList>
    </citation>
    <scope>NUCLEOTIDE SEQUENCE [LARGE SCALE GENOMIC DNA]</scope>
    <source>
        <strain evidence="1 2">Sp245</strain>
    </source>
</reference>
<name>A0A9P1K077_9PROT</name>